<evidence type="ECO:0000313" key="1">
    <source>
        <dbReference type="EMBL" id="CAL1266606.1"/>
    </source>
</evidence>
<keyword evidence="2" id="KW-1185">Reference proteome</keyword>
<evidence type="ECO:0000313" key="2">
    <source>
        <dbReference type="Proteomes" id="UP001497382"/>
    </source>
</evidence>
<accession>A0AAV1Z5E7</accession>
<gene>
    <name evidence="1" type="ORF">LARSCL_LOCUS3192</name>
</gene>
<protein>
    <submittedName>
        <fullName evidence="1">Uncharacterized protein</fullName>
    </submittedName>
</protein>
<sequence length="70" mass="7559">PDTLSTVLGESTYGEVFCGEGASSEVDKSSVFRGAHYSDAIPRQTCSNIRIRRMQICTSCTGSQIATPER</sequence>
<proteinExistence type="predicted"/>
<name>A0AAV1Z5E7_9ARAC</name>
<feature type="non-terminal residue" evidence="1">
    <location>
        <position position="70"/>
    </location>
</feature>
<dbReference type="AlphaFoldDB" id="A0AAV1Z5E7"/>
<organism evidence="1 2">
    <name type="scientific">Larinioides sclopetarius</name>
    <dbReference type="NCBI Taxonomy" id="280406"/>
    <lineage>
        <taxon>Eukaryota</taxon>
        <taxon>Metazoa</taxon>
        <taxon>Ecdysozoa</taxon>
        <taxon>Arthropoda</taxon>
        <taxon>Chelicerata</taxon>
        <taxon>Arachnida</taxon>
        <taxon>Araneae</taxon>
        <taxon>Araneomorphae</taxon>
        <taxon>Entelegynae</taxon>
        <taxon>Araneoidea</taxon>
        <taxon>Araneidae</taxon>
        <taxon>Larinioides</taxon>
    </lineage>
</organism>
<comment type="caution">
    <text evidence="1">The sequence shown here is derived from an EMBL/GenBank/DDBJ whole genome shotgun (WGS) entry which is preliminary data.</text>
</comment>
<dbReference type="Proteomes" id="UP001497382">
    <property type="component" value="Unassembled WGS sequence"/>
</dbReference>
<feature type="non-terminal residue" evidence="1">
    <location>
        <position position="1"/>
    </location>
</feature>
<dbReference type="EMBL" id="CAXIEN010000024">
    <property type="protein sequence ID" value="CAL1266606.1"/>
    <property type="molecule type" value="Genomic_DNA"/>
</dbReference>
<reference evidence="1 2" key="1">
    <citation type="submission" date="2024-04" db="EMBL/GenBank/DDBJ databases">
        <authorList>
            <person name="Rising A."/>
            <person name="Reimegard J."/>
            <person name="Sonavane S."/>
            <person name="Akerstrom W."/>
            <person name="Nylinder S."/>
            <person name="Hedman E."/>
            <person name="Kallberg Y."/>
        </authorList>
    </citation>
    <scope>NUCLEOTIDE SEQUENCE [LARGE SCALE GENOMIC DNA]</scope>
</reference>